<accession>D3S170</accession>
<evidence type="ECO:0000256" key="1">
    <source>
        <dbReference type="ARBA" id="ARBA00004651"/>
    </source>
</evidence>
<evidence type="ECO:0000256" key="3">
    <source>
        <dbReference type="ARBA" id="ARBA00022448"/>
    </source>
</evidence>
<dbReference type="AlphaFoldDB" id="D3S170"/>
<organism evidence="11 12">
    <name type="scientific">Ferroglobus placidus (strain DSM 10642 / AEDII12DO)</name>
    <dbReference type="NCBI Taxonomy" id="589924"/>
    <lineage>
        <taxon>Archaea</taxon>
        <taxon>Methanobacteriati</taxon>
        <taxon>Methanobacteriota</taxon>
        <taxon>Archaeoglobi</taxon>
        <taxon>Archaeoglobales</taxon>
        <taxon>Archaeoglobaceae</taxon>
        <taxon>Ferroglobus</taxon>
    </lineage>
</organism>
<comment type="similarity">
    <text evidence="2 9">Belongs to the binding-protein-dependent transport system permease family.</text>
</comment>
<keyword evidence="8 9" id="KW-0472">Membrane</keyword>
<feature type="domain" description="ABC transmembrane type-1" evidence="10">
    <location>
        <begin position="45"/>
        <end position="237"/>
    </location>
</feature>
<reference evidence="11 12" key="2">
    <citation type="journal article" date="2011" name="Stand. Genomic Sci.">
        <title>Complete genome sequence of Ferroglobus placidus AEDII12DO.</title>
        <authorList>
            <person name="Anderson I."/>
            <person name="Risso C."/>
            <person name="Holmes D."/>
            <person name="Lucas S."/>
            <person name="Copeland A."/>
            <person name="Lapidus A."/>
            <person name="Cheng J.F."/>
            <person name="Bruce D."/>
            <person name="Goodwin L."/>
            <person name="Pitluck S."/>
            <person name="Saunders E."/>
            <person name="Brettin T."/>
            <person name="Detter J.C."/>
            <person name="Han C."/>
            <person name="Tapia R."/>
            <person name="Larimer F."/>
            <person name="Land M."/>
            <person name="Hauser L."/>
            <person name="Woyke T."/>
            <person name="Lovley D."/>
            <person name="Kyrpides N."/>
            <person name="Ivanova N."/>
        </authorList>
    </citation>
    <scope>NUCLEOTIDE SEQUENCE [LARGE SCALE GENOMIC DNA]</scope>
    <source>
        <strain evidence="12">DSM 10642 / AEDII12DO</strain>
    </source>
</reference>
<evidence type="ECO:0000256" key="2">
    <source>
        <dbReference type="ARBA" id="ARBA00009306"/>
    </source>
</evidence>
<dbReference type="PANTHER" id="PTHR30183:SF3">
    <property type="entry name" value="MOLYBDENUM TRANSPORT SYSTEM PERMEASE PROTEIN MODB"/>
    <property type="match status" value="1"/>
</dbReference>
<keyword evidence="7 9" id="KW-1133">Transmembrane helix</keyword>
<keyword evidence="5" id="KW-0500">Molybdenum</keyword>
<dbReference type="eggNOG" id="arCOG00164">
    <property type="taxonomic scope" value="Archaea"/>
</dbReference>
<keyword evidence="12" id="KW-1185">Reference proteome</keyword>
<evidence type="ECO:0000313" key="11">
    <source>
        <dbReference type="EMBL" id="ADC64306.1"/>
    </source>
</evidence>
<comment type="subcellular location">
    <subcellularLocation>
        <location evidence="1 9">Cell membrane</location>
        <topology evidence="1 9">Multi-pass membrane protein</topology>
    </subcellularLocation>
</comment>
<keyword evidence="6 9" id="KW-0812">Transmembrane</keyword>
<dbReference type="GO" id="GO:0005886">
    <property type="term" value="C:plasma membrane"/>
    <property type="evidence" value="ECO:0007669"/>
    <property type="project" value="UniProtKB-SubCell"/>
</dbReference>
<dbReference type="PaxDb" id="589924-Ferp_0118"/>
<evidence type="ECO:0000256" key="4">
    <source>
        <dbReference type="ARBA" id="ARBA00022475"/>
    </source>
</evidence>
<gene>
    <name evidence="11" type="ordered locus">Ferp_0118</name>
</gene>
<evidence type="ECO:0000259" key="10">
    <source>
        <dbReference type="PROSITE" id="PS50928"/>
    </source>
</evidence>
<dbReference type="OrthoDB" id="11163at2157"/>
<keyword evidence="4" id="KW-1003">Cell membrane</keyword>
<dbReference type="EMBL" id="CP001899">
    <property type="protein sequence ID" value="ADC64306.1"/>
    <property type="molecule type" value="Genomic_DNA"/>
</dbReference>
<proteinExistence type="inferred from homology"/>
<dbReference type="GO" id="GO:0055085">
    <property type="term" value="P:transmembrane transport"/>
    <property type="evidence" value="ECO:0007669"/>
    <property type="project" value="InterPro"/>
</dbReference>
<name>D3S170_FERPA</name>
<evidence type="ECO:0000256" key="6">
    <source>
        <dbReference type="ARBA" id="ARBA00022692"/>
    </source>
</evidence>
<dbReference type="SUPFAM" id="SSF161098">
    <property type="entry name" value="MetI-like"/>
    <property type="match status" value="1"/>
</dbReference>
<evidence type="ECO:0000256" key="5">
    <source>
        <dbReference type="ARBA" id="ARBA00022505"/>
    </source>
</evidence>
<dbReference type="Proteomes" id="UP000002613">
    <property type="component" value="Chromosome"/>
</dbReference>
<keyword evidence="3 9" id="KW-0813">Transport</keyword>
<dbReference type="STRING" id="589924.Ferp_0118"/>
<dbReference type="KEGG" id="fpl:Ferp_0118"/>
<dbReference type="PROSITE" id="PS50928">
    <property type="entry name" value="ABC_TM1"/>
    <property type="match status" value="1"/>
</dbReference>
<protein>
    <submittedName>
        <fullName evidence="11">Binding-protein-dependent transport systems inner membrane component</fullName>
    </submittedName>
</protein>
<reference evidence="12" key="1">
    <citation type="submission" date="2010-02" db="EMBL/GenBank/DDBJ databases">
        <title>Complete sequence of Ferroglobus placidus DSM 10642.</title>
        <authorList>
            <consortium name="US DOE Joint Genome Institute"/>
            <person name="Lucas S."/>
            <person name="Copeland A."/>
            <person name="Lapidus A."/>
            <person name="Cheng J.-F."/>
            <person name="Bruce D."/>
            <person name="Goodwin L."/>
            <person name="Pitluck S."/>
            <person name="Saunders E."/>
            <person name="Brettin T."/>
            <person name="Detter J.C."/>
            <person name="Han C."/>
            <person name="Tapia R."/>
            <person name="Larimer F."/>
            <person name="Land M."/>
            <person name="Hauser L."/>
            <person name="Kyrpides N."/>
            <person name="Ivanova N."/>
            <person name="Holmes D."/>
            <person name="Lovley D."/>
            <person name="Kyrpides N."/>
            <person name="Anderson I.J."/>
            <person name="Woyke T."/>
        </authorList>
    </citation>
    <scope>NUCLEOTIDE SEQUENCE [LARGE SCALE GENOMIC DNA]</scope>
    <source>
        <strain evidence="12">DSM 10642 / AEDII12DO</strain>
    </source>
</reference>
<dbReference type="Gene3D" id="1.10.3720.10">
    <property type="entry name" value="MetI-like"/>
    <property type="match status" value="1"/>
</dbReference>
<dbReference type="Pfam" id="PF00528">
    <property type="entry name" value="BPD_transp_1"/>
    <property type="match status" value="1"/>
</dbReference>
<feature type="transmembrane region" description="Helical" evidence="9">
    <location>
        <begin position="218"/>
        <end position="239"/>
    </location>
</feature>
<dbReference type="RefSeq" id="WP_012964653.1">
    <property type="nucleotide sequence ID" value="NC_013849.1"/>
</dbReference>
<evidence type="ECO:0000256" key="9">
    <source>
        <dbReference type="RuleBase" id="RU363032"/>
    </source>
</evidence>
<feature type="transmembrane region" description="Helical" evidence="9">
    <location>
        <begin position="47"/>
        <end position="71"/>
    </location>
</feature>
<feature type="transmembrane region" description="Helical" evidence="9">
    <location>
        <begin position="110"/>
        <end position="133"/>
    </location>
</feature>
<dbReference type="GeneID" id="8777610"/>
<dbReference type="PANTHER" id="PTHR30183">
    <property type="entry name" value="MOLYBDENUM TRANSPORT SYSTEM PERMEASE PROTEIN MODB"/>
    <property type="match status" value="1"/>
</dbReference>
<evidence type="ECO:0000313" key="12">
    <source>
        <dbReference type="Proteomes" id="UP000002613"/>
    </source>
</evidence>
<feature type="transmembrane region" description="Helical" evidence="9">
    <location>
        <begin position="7"/>
        <end position="27"/>
    </location>
</feature>
<dbReference type="HOGENOM" id="CLU_016047_14_3_2"/>
<evidence type="ECO:0000256" key="7">
    <source>
        <dbReference type="ARBA" id="ARBA00022989"/>
    </source>
</evidence>
<dbReference type="CDD" id="cd06261">
    <property type="entry name" value="TM_PBP2"/>
    <property type="match status" value="1"/>
</dbReference>
<evidence type="ECO:0000256" key="8">
    <source>
        <dbReference type="ARBA" id="ARBA00023136"/>
    </source>
</evidence>
<feature type="transmembrane region" description="Helical" evidence="9">
    <location>
        <begin position="83"/>
        <end position="104"/>
    </location>
</feature>
<sequence>MRSQSLLYLSLAILFLFYVLPLLFALFKLDLSKIFVEFDEVARAIFLSVTTATFSTFISLFIGVPSAYILSRREFPGKSFVETFLDVPVVIPPVALGTLFLVLFSETQAFSGILFTPYAIIVAQLAVVTAIILRLMKTVFDQIDVSYDYVARSLGYTPAEVFLKVDLPMAKNGIISSAILAWTRAAGEFGATIVLAGASKNVETLPISIYLKLSVADISGALISVFVLVGIGIAAVTAIKRLG</sequence>
<dbReference type="InterPro" id="IPR035906">
    <property type="entry name" value="MetI-like_sf"/>
</dbReference>
<dbReference type="InterPro" id="IPR000515">
    <property type="entry name" value="MetI-like"/>
</dbReference>